<keyword evidence="2" id="KW-1185">Reference proteome</keyword>
<organism evidence="1 2">
    <name type="scientific">Linnemannia gamsii</name>
    <dbReference type="NCBI Taxonomy" id="64522"/>
    <lineage>
        <taxon>Eukaryota</taxon>
        <taxon>Fungi</taxon>
        <taxon>Fungi incertae sedis</taxon>
        <taxon>Mucoromycota</taxon>
        <taxon>Mortierellomycotina</taxon>
        <taxon>Mortierellomycetes</taxon>
        <taxon>Mortierellales</taxon>
        <taxon>Mortierellaceae</taxon>
        <taxon>Linnemannia</taxon>
    </lineage>
</organism>
<reference evidence="1" key="1">
    <citation type="journal article" date="2020" name="Fungal Divers.">
        <title>Resolving the Mortierellaceae phylogeny through synthesis of multi-gene phylogenetics and phylogenomics.</title>
        <authorList>
            <person name="Vandepol N."/>
            <person name="Liber J."/>
            <person name="Desiro A."/>
            <person name="Na H."/>
            <person name="Kennedy M."/>
            <person name="Barry K."/>
            <person name="Grigoriev I.V."/>
            <person name="Miller A.N."/>
            <person name="O'Donnell K."/>
            <person name="Stajich J.E."/>
            <person name="Bonito G."/>
        </authorList>
    </citation>
    <scope>NUCLEOTIDE SEQUENCE</scope>
    <source>
        <strain evidence="1">NVP60</strain>
    </source>
</reference>
<dbReference type="AlphaFoldDB" id="A0A9P6QVE2"/>
<accession>A0A9P6QVE2</accession>
<dbReference type="EMBL" id="JAAAIN010001857">
    <property type="protein sequence ID" value="KAG0299672.1"/>
    <property type="molecule type" value="Genomic_DNA"/>
</dbReference>
<proteinExistence type="predicted"/>
<evidence type="ECO:0000313" key="2">
    <source>
        <dbReference type="Proteomes" id="UP000823405"/>
    </source>
</evidence>
<protein>
    <recommendedName>
        <fullName evidence="3">Reverse transcriptase domain-containing protein</fullName>
    </recommendedName>
</protein>
<feature type="non-terminal residue" evidence="1">
    <location>
        <position position="66"/>
    </location>
</feature>
<evidence type="ECO:0000313" key="1">
    <source>
        <dbReference type="EMBL" id="KAG0299672.1"/>
    </source>
</evidence>
<evidence type="ECO:0008006" key="3">
    <source>
        <dbReference type="Google" id="ProtNLM"/>
    </source>
</evidence>
<dbReference type="OrthoDB" id="2417874at2759"/>
<dbReference type="Proteomes" id="UP000823405">
    <property type="component" value="Unassembled WGS sequence"/>
</dbReference>
<name>A0A9P6QVE2_9FUNG</name>
<sequence>MAYADDLTTFIKSLEEWNCLKDIMDLFGRASNAKLNLKKTVAFPLYKNVGALSQALQQDHVVIHSA</sequence>
<comment type="caution">
    <text evidence="1">The sequence shown here is derived from an EMBL/GenBank/DDBJ whole genome shotgun (WGS) entry which is preliminary data.</text>
</comment>
<gene>
    <name evidence="1" type="ORF">BGZ97_003588</name>
</gene>